<accession>A0A9P8Y3Z4</accession>
<dbReference type="RefSeq" id="XP_046009955.1">
    <property type="nucleotide sequence ID" value="XM_046154956.1"/>
</dbReference>
<evidence type="ECO:0000313" key="3">
    <source>
        <dbReference type="Proteomes" id="UP000756346"/>
    </source>
</evidence>
<feature type="compositionally biased region" description="Basic and acidic residues" evidence="1">
    <location>
        <begin position="103"/>
        <end position="112"/>
    </location>
</feature>
<dbReference type="EMBL" id="JAGTJQ010000008">
    <property type="protein sequence ID" value="KAH7026738.1"/>
    <property type="molecule type" value="Genomic_DNA"/>
</dbReference>
<evidence type="ECO:0000256" key="1">
    <source>
        <dbReference type="SAM" id="MobiDB-lite"/>
    </source>
</evidence>
<feature type="region of interest" description="Disordered" evidence="1">
    <location>
        <begin position="24"/>
        <end position="112"/>
    </location>
</feature>
<dbReference type="AlphaFoldDB" id="A0A9P8Y3Z4"/>
<dbReference type="GeneID" id="70184502"/>
<protein>
    <submittedName>
        <fullName evidence="2">Uncharacterized protein</fullName>
    </submittedName>
</protein>
<name>A0A9P8Y3Z4_9PEZI</name>
<dbReference type="Proteomes" id="UP000756346">
    <property type="component" value="Unassembled WGS sequence"/>
</dbReference>
<gene>
    <name evidence="2" type="ORF">B0I36DRAFT_331210</name>
</gene>
<organism evidence="2 3">
    <name type="scientific">Microdochium trichocladiopsis</name>
    <dbReference type="NCBI Taxonomy" id="1682393"/>
    <lineage>
        <taxon>Eukaryota</taxon>
        <taxon>Fungi</taxon>
        <taxon>Dikarya</taxon>
        <taxon>Ascomycota</taxon>
        <taxon>Pezizomycotina</taxon>
        <taxon>Sordariomycetes</taxon>
        <taxon>Xylariomycetidae</taxon>
        <taxon>Xylariales</taxon>
        <taxon>Microdochiaceae</taxon>
        <taxon>Microdochium</taxon>
    </lineage>
</organism>
<comment type="caution">
    <text evidence="2">The sequence shown here is derived from an EMBL/GenBank/DDBJ whole genome shotgun (WGS) entry which is preliminary data.</text>
</comment>
<reference evidence="2" key="1">
    <citation type="journal article" date="2021" name="Nat. Commun.">
        <title>Genetic determinants of endophytism in the Arabidopsis root mycobiome.</title>
        <authorList>
            <person name="Mesny F."/>
            <person name="Miyauchi S."/>
            <person name="Thiergart T."/>
            <person name="Pickel B."/>
            <person name="Atanasova L."/>
            <person name="Karlsson M."/>
            <person name="Huettel B."/>
            <person name="Barry K.W."/>
            <person name="Haridas S."/>
            <person name="Chen C."/>
            <person name="Bauer D."/>
            <person name="Andreopoulos W."/>
            <person name="Pangilinan J."/>
            <person name="LaButti K."/>
            <person name="Riley R."/>
            <person name="Lipzen A."/>
            <person name="Clum A."/>
            <person name="Drula E."/>
            <person name="Henrissat B."/>
            <person name="Kohler A."/>
            <person name="Grigoriev I.V."/>
            <person name="Martin F.M."/>
            <person name="Hacquard S."/>
        </authorList>
    </citation>
    <scope>NUCLEOTIDE SEQUENCE</scope>
    <source>
        <strain evidence="2">MPI-CAGE-CH-0230</strain>
    </source>
</reference>
<proteinExistence type="predicted"/>
<evidence type="ECO:0000313" key="2">
    <source>
        <dbReference type="EMBL" id="KAH7026738.1"/>
    </source>
</evidence>
<keyword evidence="3" id="KW-1185">Reference proteome</keyword>
<sequence length="112" mass="12067">MPCLSASLAASKARVSSLVVAQGKDACIADPPPQKTRNGGKAGGSGRCTVCGQDRPEGKSWRRTRRDSAYQQSTPGEAQPKERRGRHQHTWGKTGSNRAALGRHADERTQSR</sequence>